<comment type="cofactor">
    <cofactor evidence="1 6">
        <name>FAD</name>
        <dbReference type="ChEBI" id="CHEBI:57692"/>
    </cofactor>
</comment>
<keyword evidence="5 6" id="KW-0350">Heme biosynthesis</keyword>
<dbReference type="GO" id="GO:0005737">
    <property type="term" value="C:cytoplasm"/>
    <property type="evidence" value="ECO:0007669"/>
    <property type="project" value="UniProtKB-SubCell"/>
</dbReference>
<keyword evidence="9" id="KW-1185">Reference proteome</keyword>
<evidence type="ECO:0000256" key="6">
    <source>
        <dbReference type="RuleBase" id="RU364052"/>
    </source>
</evidence>
<gene>
    <name evidence="8" type="ORF">MELA_02119</name>
</gene>
<evidence type="ECO:0000256" key="1">
    <source>
        <dbReference type="ARBA" id="ARBA00001974"/>
    </source>
</evidence>
<dbReference type="InterPro" id="IPR050464">
    <property type="entry name" value="Zeta_carotene_desat/Oxidored"/>
</dbReference>
<sequence length="495" mass="53384">MTTTQQSGSKRIVVVGSGIAGLAAAHRLQERRERDGLPCEVRVLEAAARPGGAISTTHRDGFILESGPDTIFTDKPWGLDLIRRLGLGDQIIGTSEAHRRTFVARGGVLYPLPEGFALIGPTRIWPFVRSGLLSWSGKARAGLDLVLPRGRAADDESLASFVRRRFGREFLDRLAQPMIGGIYGADPERLSLRATFPQFLKLEATHRSVILGLRRARPAGRGTGHTSSGPRYGLFVTLDNGLQAFVDALADRLPSGTLQLGASVVGIAHTEQGWTIRLAGGTSLQADSLILAIPAFQIAGLTRDLDRDLARQLEAVPYASSVTINLAYRREAIQHPLDGFGFVVPACEGRTIIACSFSSVKFAHRAPAGHVLLRAFAGGALQPEPCTWDDERLLSAVRRDLEELLAITAPPLWSQLVRHARVMPQYQVGHLTWLTTLEETLQRWPTLKLAGNAYRGVGVPDVIHSGEMAADSLMAALASAPTEPAPACAKGDSHL</sequence>
<dbReference type="GO" id="GO:0004729">
    <property type="term" value="F:oxygen-dependent protoporphyrinogen oxidase activity"/>
    <property type="evidence" value="ECO:0007669"/>
    <property type="project" value="UniProtKB-UniRule"/>
</dbReference>
<evidence type="ECO:0000313" key="8">
    <source>
        <dbReference type="EMBL" id="VUZ85734.1"/>
    </source>
</evidence>
<accession>A0A564ZKB0</accession>
<dbReference type="Gene3D" id="1.10.3110.10">
    <property type="entry name" value="protoporphyrinogen ix oxidase, domain 3"/>
    <property type="match status" value="1"/>
</dbReference>
<dbReference type="EC" id="1.3.3.15" evidence="6"/>
<dbReference type="EMBL" id="CABIKM010000032">
    <property type="protein sequence ID" value="VUZ85734.1"/>
    <property type="molecule type" value="Genomic_DNA"/>
</dbReference>
<dbReference type="Gene3D" id="3.90.660.20">
    <property type="entry name" value="Protoporphyrinogen oxidase, mitochondrial, domain 2"/>
    <property type="match status" value="1"/>
</dbReference>
<protein>
    <recommendedName>
        <fullName evidence="6">Coproporphyrinogen III oxidase</fullName>
        <ecNumber evidence="6">1.3.3.15</ecNumber>
    </recommendedName>
</protein>
<dbReference type="NCBIfam" id="TIGR00562">
    <property type="entry name" value="proto_IX_ox"/>
    <property type="match status" value="1"/>
</dbReference>
<comment type="similarity">
    <text evidence="6">Belongs to the protoporphyrinogen/coproporphyrinogen oxidase family. Coproporphyrinogen III oxidase subfamily.</text>
</comment>
<dbReference type="InterPro" id="IPR004572">
    <property type="entry name" value="Protoporphyrinogen_oxidase"/>
</dbReference>
<keyword evidence="6" id="KW-0963">Cytoplasm</keyword>
<keyword evidence="4 6" id="KW-0560">Oxidoreductase</keyword>
<dbReference type="Pfam" id="PF01593">
    <property type="entry name" value="Amino_oxidase"/>
    <property type="match status" value="1"/>
</dbReference>
<evidence type="ECO:0000259" key="7">
    <source>
        <dbReference type="Pfam" id="PF01593"/>
    </source>
</evidence>
<evidence type="ECO:0000313" key="9">
    <source>
        <dbReference type="Proteomes" id="UP000334340"/>
    </source>
</evidence>
<dbReference type="Proteomes" id="UP000334340">
    <property type="component" value="Unassembled WGS sequence"/>
</dbReference>
<evidence type="ECO:0000256" key="4">
    <source>
        <dbReference type="ARBA" id="ARBA00023002"/>
    </source>
</evidence>
<name>A0A564ZKB0_9BACT</name>
<reference evidence="8 9" key="1">
    <citation type="submission" date="2019-07" db="EMBL/GenBank/DDBJ databases">
        <authorList>
            <person name="Cremers G."/>
        </authorList>
    </citation>
    <scope>NUCLEOTIDE SEQUENCE [LARGE SCALE GENOMIC DNA]</scope>
</reference>
<comment type="catalytic activity">
    <reaction evidence="6">
        <text>coproporphyrinogen III + 3 O2 = coproporphyrin III + 3 H2O2</text>
        <dbReference type="Rhea" id="RHEA:43436"/>
        <dbReference type="ChEBI" id="CHEBI:15379"/>
        <dbReference type="ChEBI" id="CHEBI:16240"/>
        <dbReference type="ChEBI" id="CHEBI:57309"/>
        <dbReference type="ChEBI" id="CHEBI:131725"/>
        <dbReference type="EC" id="1.3.3.15"/>
    </reaction>
</comment>
<comment type="subcellular location">
    <subcellularLocation>
        <location evidence="6">Cytoplasm</location>
    </subcellularLocation>
</comment>
<comment type="function">
    <text evidence="6">Involved in coproporphyrin-dependent heme b biosynthesis. Catalyzes the oxidation of coproporphyrinogen III to coproporphyrin III.</text>
</comment>
<evidence type="ECO:0000256" key="5">
    <source>
        <dbReference type="ARBA" id="ARBA00023133"/>
    </source>
</evidence>
<feature type="domain" description="Amine oxidase" evidence="7">
    <location>
        <begin position="19"/>
        <end position="473"/>
    </location>
</feature>
<dbReference type="PANTHER" id="PTHR42923">
    <property type="entry name" value="PROTOPORPHYRINOGEN OXIDASE"/>
    <property type="match status" value="1"/>
</dbReference>
<dbReference type="GO" id="GO:0006783">
    <property type="term" value="P:heme biosynthetic process"/>
    <property type="evidence" value="ECO:0007669"/>
    <property type="project" value="UniProtKB-UniRule"/>
</dbReference>
<evidence type="ECO:0000256" key="2">
    <source>
        <dbReference type="ARBA" id="ARBA00022630"/>
    </source>
</evidence>
<dbReference type="InterPro" id="IPR002937">
    <property type="entry name" value="Amino_oxidase"/>
</dbReference>
<keyword evidence="3 6" id="KW-0274">FAD</keyword>
<dbReference type="UniPathway" id="UPA00252"/>
<dbReference type="Gene3D" id="3.50.50.60">
    <property type="entry name" value="FAD/NAD(P)-binding domain"/>
    <property type="match status" value="1"/>
</dbReference>
<organism evidence="8 9">
    <name type="scientific">Candidatus Methylomirabilis lanthanidiphila</name>
    <dbReference type="NCBI Taxonomy" id="2211376"/>
    <lineage>
        <taxon>Bacteria</taxon>
        <taxon>Candidatus Methylomirabilota</taxon>
        <taxon>Candidatus Methylomirabilia</taxon>
        <taxon>Candidatus Methylomirabilales</taxon>
        <taxon>Candidatus Methylomirabilaceae</taxon>
        <taxon>Candidatus Methylomirabilis</taxon>
    </lineage>
</organism>
<evidence type="ECO:0000256" key="3">
    <source>
        <dbReference type="ARBA" id="ARBA00022827"/>
    </source>
</evidence>
<dbReference type="AlphaFoldDB" id="A0A564ZKB0"/>
<dbReference type="SUPFAM" id="SSF54373">
    <property type="entry name" value="FAD-linked reductases, C-terminal domain"/>
    <property type="match status" value="1"/>
</dbReference>
<dbReference type="SUPFAM" id="SSF51905">
    <property type="entry name" value="FAD/NAD(P)-binding domain"/>
    <property type="match status" value="1"/>
</dbReference>
<dbReference type="InterPro" id="IPR036188">
    <property type="entry name" value="FAD/NAD-bd_sf"/>
</dbReference>
<dbReference type="PANTHER" id="PTHR42923:SF3">
    <property type="entry name" value="PROTOPORPHYRINOGEN OXIDASE"/>
    <property type="match status" value="1"/>
</dbReference>
<comment type="pathway">
    <text evidence="6">Porphyrin-containing compound metabolism; protoheme biosynthesis.</text>
</comment>
<proteinExistence type="inferred from homology"/>
<keyword evidence="2 6" id="KW-0285">Flavoprotein</keyword>